<evidence type="ECO:0000256" key="1">
    <source>
        <dbReference type="SAM" id="SignalP"/>
    </source>
</evidence>
<feature type="signal peptide" evidence="1">
    <location>
        <begin position="1"/>
        <end position="22"/>
    </location>
</feature>
<evidence type="ECO:0000313" key="2">
    <source>
        <dbReference type="EMBL" id="ERN03659.1"/>
    </source>
</evidence>
<sequence length="119" mass="13813">MEAVGQYAWSAAALAFLFRALSKVVCPDHQHLSGSTTLLLVIWTPYDDYHDLGEETEEDKDYDLIVHQITLCRKYPICGNICEGYIPNRVLRQLGLHQGILADPLQWERRERKRKRTEN</sequence>
<name>W1P7N1_AMBTC</name>
<evidence type="ECO:0008006" key="4">
    <source>
        <dbReference type="Google" id="ProtNLM"/>
    </source>
</evidence>
<proteinExistence type="predicted"/>
<evidence type="ECO:0000313" key="3">
    <source>
        <dbReference type="Proteomes" id="UP000017836"/>
    </source>
</evidence>
<feature type="chain" id="PRO_5004807794" description="Aminotransferase-like plant mobile domain-containing protein" evidence="1">
    <location>
        <begin position="23"/>
        <end position="119"/>
    </location>
</feature>
<reference evidence="3" key="1">
    <citation type="journal article" date="2013" name="Science">
        <title>The Amborella genome and the evolution of flowering plants.</title>
        <authorList>
            <consortium name="Amborella Genome Project"/>
        </authorList>
    </citation>
    <scope>NUCLEOTIDE SEQUENCE [LARGE SCALE GENOMIC DNA]</scope>
</reference>
<dbReference type="Proteomes" id="UP000017836">
    <property type="component" value="Unassembled WGS sequence"/>
</dbReference>
<gene>
    <name evidence="2" type="ORF">AMTR_s00144p00056560</name>
</gene>
<dbReference type="PANTHER" id="PTHR46033">
    <property type="entry name" value="PROTEIN MAIN-LIKE 2"/>
    <property type="match status" value="1"/>
</dbReference>
<dbReference type="EMBL" id="KI394342">
    <property type="protein sequence ID" value="ERN03659.1"/>
    <property type="molecule type" value="Genomic_DNA"/>
</dbReference>
<dbReference type="HOGENOM" id="CLU_2064669_0_0_1"/>
<dbReference type="AlphaFoldDB" id="W1P7N1"/>
<dbReference type="PANTHER" id="PTHR46033:SF1">
    <property type="entry name" value="PROTEIN MAIN-LIKE 2"/>
    <property type="match status" value="1"/>
</dbReference>
<dbReference type="Gramene" id="ERN03659">
    <property type="protein sequence ID" value="ERN03659"/>
    <property type="gene ID" value="AMTR_s00144p00056560"/>
</dbReference>
<keyword evidence="3" id="KW-1185">Reference proteome</keyword>
<dbReference type="GO" id="GO:0010073">
    <property type="term" value="P:meristem maintenance"/>
    <property type="evidence" value="ECO:0007669"/>
    <property type="project" value="InterPro"/>
</dbReference>
<organism evidence="2 3">
    <name type="scientific">Amborella trichopoda</name>
    <dbReference type="NCBI Taxonomy" id="13333"/>
    <lineage>
        <taxon>Eukaryota</taxon>
        <taxon>Viridiplantae</taxon>
        <taxon>Streptophyta</taxon>
        <taxon>Embryophyta</taxon>
        <taxon>Tracheophyta</taxon>
        <taxon>Spermatophyta</taxon>
        <taxon>Magnoliopsida</taxon>
        <taxon>Amborellales</taxon>
        <taxon>Amborellaceae</taxon>
        <taxon>Amborella</taxon>
    </lineage>
</organism>
<protein>
    <recommendedName>
        <fullName evidence="4">Aminotransferase-like plant mobile domain-containing protein</fullName>
    </recommendedName>
</protein>
<keyword evidence="1" id="KW-0732">Signal</keyword>
<dbReference type="InterPro" id="IPR044824">
    <property type="entry name" value="MAIN-like"/>
</dbReference>
<accession>W1P7N1</accession>